<dbReference type="Proteomes" id="UP000293360">
    <property type="component" value="Unassembled WGS sequence"/>
</dbReference>
<reference evidence="4 5" key="1">
    <citation type="submission" date="2018-06" db="EMBL/GenBank/DDBJ databases">
        <title>Complete Genomes of Monosporascus.</title>
        <authorList>
            <person name="Robinson A.J."/>
            <person name="Natvig D.O."/>
        </authorList>
    </citation>
    <scope>NUCLEOTIDE SEQUENCE [LARGE SCALE GENOMIC DNA]</scope>
    <source>
        <strain evidence="4 5">CBS 110550</strain>
    </source>
</reference>
<organism evidence="4 5">
    <name type="scientific">Monosporascus ibericus</name>
    <dbReference type="NCBI Taxonomy" id="155417"/>
    <lineage>
        <taxon>Eukaryota</taxon>
        <taxon>Fungi</taxon>
        <taxon>Dikarya</taxon>
        <taxon>Ascomycota</taxon>
        <taxon>Pezizomycotina</taxon>
        <taxon>Sordariomycetes</taxon>
        <taxon>Xylariomycetidae</taxon>
        <taxon>Xylariales</taxon>
        <taxon>Xylariales incertae sedis</taxon>
        <taxon>Monosporascus</taxon>
    </lineage>
</organism>
<dbReference type="InterPro" id="IPR042099">
    <property type="entry name" value="ANL_N_sf"/>
</dbReference>
<dbReference type="AlphaFoldDB" id="A0A4Q4T7T7"/>
<evidence type="ECO:0000259" key="3">
    <source>
        <dbReference type="Pfam" id="PF00501"/>
    </source>
</evidence>
<dbReference type="InterPro" id="IPR020845">
    <property type="entry name" value="AMP-binding_CS"/>
</dbReference>
<feature type="domain" description="AMP-dependent synthetase/ligase" evidence="3">
    <location>
        <begin position="44"/>
        <end position="339"/>
    </location>
</feature>
<keyword evidence="5" id="KW-1185">Reference proteome</keyword>
<accession>A0A4Q4T7T7</accession>
<dbReference type="PANTHER" id="PTHR43439">
    <property type="entry name" value="PHENYLACETATE-COENZYME A LIGASE"/>
    <property type="match status" value="1"/>
</dbReference>
<dbReference type="InterPro" id="IPR051414">
    <property type="entry name" value="Adenylate-forming_Reductase"/>
</dbReference>
<gene>
    <name evidence="4" type="ORF">DL764_005770</name>
</gene>
<dbReference type="InterPro" id="IPR000873">
    <property type="entry name" value="AMP-dep_synth/lig_dom"/>
</dbReference>
<evidence type="ECO:0000256" key="1">
    <source>
        <dbReference type="ARBA" id="ARBA00022450"/>
    </source>
</evidence>
<dbReference type="InterPro" id="IPR036770">
    <property type="entry name" value="Ankyrin_rpt-contain_sf"/>
</dbReference>
<evidence type="ECO:0000313" key="4">
    <source>
        <dbReference type="EMBL" id="RYP02526.1"/>
    </source>
</evidence>
<dbReference type="EMBL" id="QJNU01000314">
    <property type="protein sequence ID" value="RYP02526.1"/>
    <property type="molecule type" value="Genomic_DNA"/>
</dbReference>
<dbReference type="PANTHER" id="PTHR43439:SF2">
    <property type="entry name" value="ENZYME, PUTATIVE (JCVI)-RELATED"/>
    <property type="match status" value="1"/>
</dbReference>
<proteinExistence type="predicted"/>
<dbReference type="PROSITE" id="PS00455">
    <property type="entry name" value="AMP_BINDING"/>
    <property type="match status" value="1"/>
</dbReference>
<dbReference type="Gene3D" id="1.25.40.20">
    <property type="entry name" value="Ankyrin repeat-containing domain"/>
    <property type="match status" value="1"/>
</dbReference>
<dbReference type="STRING" id="155417.A0A4Q4T7T7"/>
<dbReference type="OrthoDB" id="3200163at2759"/>
<protein>
    <recommendedName>
        <fullName evidence="3">AMP-dependent synthetase/ligase domain-containing protein</fullName>
    </recommendedName>
</protein>
<name>A0A4Q4T7T7_9PEZI</name>
<comment type="caution">
    <text evidence="4">The sequence shown here is derived from an EMBL/GenBank/DDBJ whole genome shotgun (WGS) entry which is preliminary data.</text>
</comment>
<dbReference type="Gene3D" id="3.40.50.12780">
    <property type="entry name" value="N-terminal domain of ligase-like"/>
    <property type="match status" value="1"/>
</dbReference>
<evidence type="ECO:0000313" key="5">
    <source>
        <dbReference type="Proteomes" id="UP000293360"/>
    </source>
</evidence>
<evidence type="ECO:0000256" key="2">
    <source>
        <dbReference type="ARBA" id="ARBA00022553"/>
    </source>
</evidence>
<dbReference type="Pfam" id="PF23562">
    <property type="entry name" value="AMP-binding_C_3"/>
    <property type="match status" value="1"/>
</dbReference>
<sequence>MDPKSSPSRCGRRLLPAVIDELARDEPSRPWASIPIDDWDLSHGFEDVSYDTLANAINKLAWFIVNSIGRSSTFETIAYLGAPDIRYHMIEMASCKTGHKVLFSSHLNSLHVHLLLMKQTECKALFSAVGVRVDDILAERPMSHATVPDLDELLNSEDRAPPFPYTKTYEEAAQDPYLILHSSGTTGDPKPVVFNHAVTATTDAHQLLPDVDGYAHCLELSAAGDGVRFLTVTSPYHAMSSQCGLNLSVFGGGVFIPGFRHRGVQVSDIYAIIENANATKAILTPWMMEDIARKPNAKDYIERFEKVCFGGATLSDFALRVWGKYTNIQNVWGSTEAWAPPQLECSNEDAAYVFFDTVNGAIEFRKLDAEHFADDGSLTDVYELVLTMKPGSANLSAWHAHQGITAESKPPYPEYRMGDLWTPHPDPKKAKYAWRFVGRIDDLVTFSTGVNMHPGPMERAVIADNLVSAAMVVGRNRQQPLLLVELAQGVQQKDASGFWESVVQPQNIKVPAHARISPTHILYIPAGGFVRTPKGSVGKKQTERKFAKEIDAVYEKFGDNWHDGDERFGSIMHTLDLKIGGAIFKLKGLWGEIQDVPQTIAYLMKQMEIADAIVWEMDKEVKEHARFNPMIFDDTAMRNSTELCRHAVQNLVNLADDLRIQIDAQRKIKRGIAKLKVRLKKEVLAEHEKRLQDAFRILTAAQQSYMIRSLAFTAVEDRDAARLREVFHAGLASPFERDECGYTLLHLAADAETVKVLLAAGLQFDEHNDFGFSAILAIITFMRAAIYFMANAYLNPSAFQKPKARDFKKHMQPALEGWLSILKGCKVDLIEYGKRERNALRKNRILTEYRLGHLTRRAFTRKVPDWKLKDIRYGPNPEDWSLVLDLDAEELAGEFWTMAEELRFPVPGEWPDDRNW</sequence>
<dbReference type="SUPFAM" id="SSF56801">
    <property type="entry name" value="Acetyl-CoA synthetase-like"/>
    <property type="match status" value="1"/>
</dbReference>
<keyword evidence="2" id="KW-0597">Phosphoprotein</keyword>
<dbReference type="Pfam" id="PF00501">
    <property type="entry name" value="AMP-binding"/>
    <property type="match status" value="1"/>
</dbReference>
<keyword evidence="1" id="KW-0596">Phosphopantetheine</keyword>